<dbReference type="InterPro" id="IPR013324">
    <property type="entry name" value="RNA_pol_sigma_r3/r4-like"/>
</dbReference>
<reference evidence="6" key="1">
    <citation type="submission" date="2023-03" db="EMBL/GenBank/DDBJ databases">
        <title>Selenobaculum gbiensis gen. nov. sp. nov., a new bacterium isolated from the gut microbiota of IBD patient.</title>
        <authorList>
            <person name="Yeo S."/>
            <person name="Park H."/>
            <person name="Huh C.S."/>
        </authorList>
    </citation>
    <scope>NUCLEOTIDE SEQUENCE</scope>
    <source>
        <strain evidence="6">ICN-92133</strain>
    </source>
</reference>
<dbReference type="PANTHER" id="PTHR30385">
    <property type="entry name" value="SIGMA FACTOR F FLAGELLAR"/>
    <property type="match status" value="1"/>
</dbReference>
<keyword evidence="7" id="KW-1185">Reference proteome</keyword>
<feature type="domain" description="RNA polymerase sigma-70" evidence="5">
    <location>
        <begin position="64"/>
        <end position="77"/>
    </location>
</feature>
<evidence type="ECO:0000313" key="7">
    <source>
        <dbReference type="Proteomes" id="UP001243623"/>
    </source>
</evidence>
<dbReference type="RefSeq" id="WP_147667014.1">
    <property type="nucleotide sequence ID" value="NZ_CP120678.1"/>
</dbReference>
<proteinExistence type="predicted"/>
<dbReference type="AlphaFoldDB" id="A0A9Y2ET17"/>
<dbReference type="PROSITE" id="PS00715">
    <property type="entry name" value="SIGMA70_1"/>
    <property type="match status" value="1"/>
</dbReference>
<sequence>MDLRNYLEELNKIRLLEQEEELELWKSYKQQNDLSSRELLISSYQPLIFKVVTQLHLNDSLLMDVIQEGTVGLIEAVERYEYERGVAFSLYATHRIRGRMLNFIQKEYKRNLTYIDNPMYNEDCVLDWRESLVDDALPVCEQVEDHVLMEQIKSAVSRLPRKEQLVIDSVYLKEQETKTIAQNMELSTTHIYRLQKQGIRRIRGMLSKFMQHW</sequence>
<dbReference type="Gene3D" id="1.10.1740.10">
    <property type="match status" value="1"/>
</dbReference>
<dbReference type="GO" id="GO:0006352">
    <property type="term" value="P:DNA-templated transcription initiation"/>
    <property type="evidence" value="ECO:0007669"/>
    <property type="project" value="InterPro"/>
</dbReference>
<accession>A0A9Y2ET17</accession>
<dbReference type="PANTHER" id="PTHR30385:SF7">
    <property type="entry name" value="RNA POLYMERASE SIGMA FACTOR FLIA"/>
    <property type="match status" value="1"/>
</dbReference>
<evidence type="ECO:0000256" key="2">
    <source>
        <dbReference type="ARBA" id="ARBA00023082"/>
    </source>
</evidence>
<dbReference type="NCBIfam" id="TIGR02937">
    <property type="entry name" value="sigma70-ECF"/>
    <property type="match status" value="1"/>
</dbReference>
<evidence type="ECO:0000313" key="6">
    <source>
        <dbReference type="EMBL" id="WIW71026.1"/>
    </source>
</evidence>
<keyword evidence="2" id="KW-0731">Sigma factor</keyword>
<evidence type="ECO:0000256" key="1">
    <source>
        <dbReference type="ARBA" id="ARBA00023015"/>
    </source>
</evidence>
<dbReference type="Pfam" id="PF04542">
    <property type="entry name" value="Sigma70_r2"/>
    <property type="match status" value="1"/>
</dbReference>
<dbReference type="EMBL" id="CP120678">
    <property type="protein sequence ID" value="WIW71026.1"/>
    <property type="molecule type" value="Genomic_DNA"/>
</dbReference>
<dbReference type="Pfam" id="PF04545">
    <property type="entry name" value="Sigma70_r4"/>
    <property type="match status" value="1"/>
</dbReference>
<evidence type="ECO:0000259" key="5">
    <source>
        <dbReference type="PROSITE" id="PS00715"/>
    </source>
</evidence>
<dbReference type="GO" id="GO:0016987">
    <property type="term" value="F:sigma factor activity"/>
    <property type="evidence" value="ECO:0007669"/>
    <property type="project" value="UniProtKB-KW"/>
</dbReference>
<dbReference type="InterPro" id="IPR007630">
    <property type="entry name" value="RNA_pol_sigma70_r4"/>
</dbReference>
<protein>
    <submittedName>
        <fullName evidence="6">Sigma-70 family RNA polymerase sigma factor</fullName>
    </submittedName>
</protein>
<dbReference type="GO" id="GO:0003677">
    <property type="term" value="F:DNA binding"/>
    <property type="evidence" value="ECO:0007669"/>
    <property type="project" value="UniProtKB-KW"/>
</dbReference>
<dbReference type="InterPro" id="IPR007627">
    <property type="entry name" value="RNA_pol_sigma70_r2"/>
</dbReference>
<gene>
    <name evidence="6" type="ORF">P3F81_01495</name>
</gene>
<dbReference type="SUPFAM" id="SSF88946">
    <property type="entry name" value="Sigma2 domain of RNA polymerase sigma factors"/>
    <property type="match status" value="1"/>
</dbReference>
<name>A0A9Y2ET17_9FIRM</name>
<evidence type="ECO:0000256" key="3">
    <source>
        <dbReference type="ARBA" id="ARBA00023125"/>
    </source>
</evidence>
<dbReference type="InterPro" id="IPR014284">
    <property type="entry name" value="RNA_pol_sigma-70_dom"/>
</dbReference>
<organism evidence="6 7">
    <name type="scientific">Selenobaculum gibii</name>
    <dbReference type="NCBI Taxonomy" id="3054208"/>
    <lineage>
        <taxon>Bacteria</taxon>
        <taxon>Bacillati</taxon>
        <taxon>Bacillota</taxon>
        <taxon>Negativicutes</taxon>
        <taxon>Selenomonadales</taxon>
        <taxon>Selenomonadaceae</taxon>
        <taxon>Selenobaculum</taxon>
    </lineage>
</organism>
<keyword evidence="4" id="KW-0804">Transcription</keyword>
<dbReference type="Proteomes" id="UP001243623">
    <property type="component" value="Chromosome"/>
</dbReference>
<dbReference type="Gene3D" id="1.20.140.160">
    <property type="match status" value="1"/>
</dbReference>
<dbReference type="PRINTS" id="PR00046">
    <property type="entry name" value="SIGMA70FCT"/>
</dbReference>
<keyword evidence="1" id="KW-0805">Transcription regulation</keyword>
<dbReference type="SUPFAM" id="SSF88659">
    <property type="entry name" value="Sigma3 and sigma4 domains of RNA polymerase sigma factors"/>
    <property type="match status" value="1"/>
</dbReference>
<evidence type="ECO:0000256" key="4">
    <source>
        <dbReference type="ARBA" id="ARBA00023163"/>
    </source>
</evidence>
<keyword evidence="3" id="KW-0238">DNA-binding</keyword>
<dbReference type="InterPro" id="IPR013325">
    <property type="entry name" value="RNA_pol_sigma_r2"/>
</dbReference>
<dbReference type="InterPro" id="IPR000943">
    <property type="entry name" value="RNA_pol_sigma70"/>
</dbReference>
<dbReference type="KEGG" id="sgbi:P3F81_01495"/>